<dbReference type="Gene3D" id="3.40.50.10490">
    <property type="entry name" value="Glucose-6-phosphate isomerase like protein, domain 1"/>
    <property type="match status" value="1"/>
</dbReference>
<dbReference type="AlphaFoldDB" id="A0A0R2FTL0"/>
<dbReference type="PANTHER" id="PTHR30514:SF10">
    <property type="entry name" value="MURR_RPIR FAMILY TRANSCRIPTIONAL REGULATOR"/>
    <property type="match status" value="1"/>
</dbReference>
<dbReference type="PROSITE" id="PS51464">
    <property type="entry name" value="SIS"/>
    <property type="match status" value="1"/>
</dbReference>
<evidence type="ECO:0000313" key="7">
    <source>
        <dbReference type="EMBL" id="KRN30982.1"/>
    </source>
</evidence>
<dbReference type="EMBL" id="JQAT01000004">
    <property type="protein sequence ID" value="KRN28141.1"/>
    <property type="molecule type" value="Genomic_DNA"/>
</dbReference>
<dbReference type="PANTHER" id="PTHR30514">
    <property type="entry name" value="GLUCOKINASE"/>
    <property type="match status" value="1"/>
</dbReference>
<evidence type="ECO:0000256" key="3">
    <source>
        <dbReference type="ARBA" id="ARBA00023163"/>
    </source>
</evidence>
<dbReference type="Pfam" id="PF01418">
    <property type="entry name" value="HTH_6"/>
    <property type="match status" value="1"/>
</dbReference>
<organism evidence="6 9">
    <name type="scientific">Lactobacillus selangorensis</name>
    <dbReference type="NCBI Taxonomy" id="81857"/>
    <lineage>
        <taxon>Bacteria</taxon>
        <taxon>Bacillati</taxon>
        <taxon>Bacillota</taxon>
        <taxon>Bacilli</taxon>
        <taxon>Lactobacillales</taxon>
        <taxon>Lactobacillaceae</taxon>
        <taxon>Lactobacillus</taxon>
    </lineage>
</organism>
<dbReference type="InterPro" id="IPR035472">
    <property type="entry name" value="RpiR-like_SIS"/>
</dbReference>
<dbReference type="InterPro" id="IPR036388">
    <property type="entry name" value="WH-like_DNA-bd_sf"/>
</dbReference>
<dbReference type="SUPFAM" id="SSF53697">
    <property type="entry name" value="SIS domain"/>
    <property type="match status" value="1"/>
</dbReference>
<keyword evidence="8" id="KW-1185">Reference proteome</keyword>
<dbReference type="GO" id="GO:1901135">
    <property type="term" value="P:carbohydrate derivative metabolic process"/>
    <property type="evidence" value="ECO:0007669"/>
    <property type="project" value="InterPro"/>
</dbReference>
<keyword evidence="2" id="KW-0238">DNA-binding</keyword>
<dbReference type="SUPFAM" id="SSF46689">
    <property type="entry name" value="Homeodomain-like"/>
    <property type="match status" value="1"/>
</dbReference>
<keyword evidence="3" id="KW-0804">Transcription</keyword>
<evidence type="ECO:0000313" key="6">
    <source>
        <dbReference type="EMBL" id="KRN28141.1"/>
    </source>
</evidence>
<evidence type="ECO:0000259" key="4">
    <source>
        <dbReference type="PROSITE" id="PS51071"/>
    </source>
</evidence>
<evidence type="ECO:0000256" key="1">
    <source>
        <dbReference type="ARBA" id="ARBA00023015"/>
    </source>
</evidence>
<feature type="domain" description="SIS" evidence="5">
    <location>
        <begin position="125"/>
        <end position="266"/>
    </location>
</feature>
<feature type="domain" description="HTH rpiR-type" evidence="4">
    <location>
        <begin position="1"/>
        <end position="76"/>
    </location>
</feature>
<dbReference type="InterPro" id="IPR009057">
    <property type="entry name" value="Homeodomain-like_sf"/>
</dbReference>
<dbReference type="RefSeq" id="WP_057770145.1">
    <property type="nucleotide sequence ID" value="NZ_JQAT01000004.1"/>
</dbReference>
<dbReference type="Pfam" id="PF01380">
    <property type="entry name" value="SIS"/>
    <property type="match status" value="1"/>
</dbReference>
<sequence>MLLTDQLKDTSQLTNTDQQIAAYILKHLAATSKMTIQQLAAATYTSHSAIVRLAQKLGYSGYRSFRYAITEAAYHQQHGLDQIDANFPFLPTDSPVTIAKNMAHLSTNTISRSLAQLDADKLAEAAHRITAAQRLFLFAVGDSQIRARSFQNKLTKIGQFAILAEEYNDENWTAATLTPSDCALFISYGGNTEQHTQLLQLLNEKKVPTILITGNAKSTQIQLADTALVTAQTEYENLKISTFASQISFEYVLDTLFALIYAGDYQQHLHDLKQHYQQLDEHHLI</sequence>
<keyword evidence="1" id="KW-0805">Transcription regulation</keyword>
<evidence type="ECO:0000313" key="9">
    <source>
        <dbReference type="Proteomes" id="UP000051751"/>
    </source>
</evidence>
<dbReference type="Proteomes" id="UP000051645">
    <property type="component" value="Unassembled WGS sequence"/>
</dbReference>
<dbReference type="InterPro" id="IPR000281">
    <property type="entry name" value="HTH_RpiR"/>
</dbReference>
<dbReference type="GO" id="GO:0003677">
    <property type="term" value="F:DNA binding"/>
    <property type="evidence" value="ECO:0007669"/>
    <property type="project" value="UniProtKB-KW"/>
</dbReference>
<evidence type="ECO:0000256" key="2">
    <source>
        <dbReference type="ARBA" id="ARBA00023125"/>
    </source>
</evidence>
<dbReference type="Gene3D" id="1.10.10.10">
    <property type="entry name" value="Winged helix-like DNA-binding domain superfamily/Winged helix DNA-binding domain"/>
    <property type="match status" value="1"/>
</dbReference>
<gene>
    <name evidence="6" type="ORF">IV38_GL001592</name>
    <name evidence="7" type="ORF">IV40_GL001623</name>
</gene>
<dbReference type="EMBL" id="JQAZ01000005">
    <property type="protein sequence ID" value="KRN30982.1"/>
    <property type="molecule type" value="Genomic_DNA"/>
</dbReference>
<dbReference type="CDD" id="cd05013">
    <property type="entry name" value="SIS_RpiR"/>
    <property type="match status" value="1"/>
</dbReference>
<dbReference type="GO" id="GO:0003700">
    <property type="term" value="F:DNA-binding transcription factor activity"/>
    <property type="evidence" value="ECO:0007669"/>
    <property type="project" value="InterPro"/>
</dbReference>
<name>A0A0R2FTL0_9LACO</name>
<dbReference type="PATRIC" id="fig|81857.3.peg.1603"/>
<dbReference type="InterPro" id="IPR001347">
    <property type="entry name" value="SIS_dom"/>
</dbReference>
<reference evidence="8 9" key="1">
    <citation type="journal article" date="2015" name="Genome Announc.">
        <title>Expanding the biotechnology potential of lactobacilli through comparative genomics of 213 strains and associated genera.</title>
        <authorList>
            <person name="Sun Z."/>
            <person name="Harris H.M."/>
            <person name="McCann A."/>
            <person name="Guo C."/>
            <person name="Argimon S."/>
            <person name="Zhang W."/>
            <person name="Yang X."/>
            <person name="Jeffery I.B."/>
            <person name="Cooney J.C."/>
            <person name="Kagawa T.F."/>
            <person name="Liu W."/>
            <person name="Song Y."/>
            <person name="Salvetti E."/>
            <person name="Wrobel A."/>
            <person name="Rasinkangas P."/>
            <person name="Parkhill J."/>
            <person name="Rea M.C."/>
            <person name="O'Sullivan O."/>
            <person name="Ritari J."/>
            <person name="Douillard F.P."/>
            <person name="Paul Ross R."/>
            <person name="Yang R."/>
            <person name="Briner A.E."/>
            <person name="Felis G.E."/>
            <person name="de Vos W.M."/>
            <person name="Barrangou R."/>
            <person name="Klaenhammer T.R."/>
            <person name="Caufield P.W."/>
            <person name="Cui Y."/>
            <person name="Zhang H."/>
            <person name="O'Toole P.W."/>
        </authorList>
    </citation>
    <scope>NUCLEOTIDE SEQUENCE [LARGE SCALE GENOMIC DNA]</scope>
    <source>
        <strain evidence="6 9">ATCC BAA-66</strain>
        <strain evidence="7 8">DSM 13344</strain>
    </source>
</reference>
<evidence type="ECO:0000313" key="8">
    <source>
        <dbReference type="Proteomes" id="UP000051645"/>
    </source>
</evidence>
<protein>
    <submittedName>
        <fullName evidence="6">Transcriptional regulator</fullName>
    </submittedName>
</protein>
<dbReference type="PROSITE" id="PS51071">
    <property type="entry name" value="HTH_RPIR"/>
    <property type="match status" value="1"/>
</dbReference>
<dbReference type="GO" id="GO:0097367">
    <property type="term" value="F:carbohydrate derivative binding"/>
    <property type="evidence" value="ECO:0007669"/>
    <property type="project" value="InterPro"/>
</dbReference>
<evidence type="ECO:0000259" key="5">
    <source>
        <dbReference type="PROSITE" id="PS51464"/>
    </source>
</evidence>
<dbReference type="STRING" id="81857.IV38_GL001592"/>
<accession>A0A0R2FTL0</accession>
<dbReference type="InterPro" id="IPR047640">
    <property type="entry name" value="RpiR-like"/>
</dbReference>
<dbReference type="InterPro" id="IPR046348">
    <property type="entry name" value="SIS_dom_sf"/>
</dbReference>
<dbReference type="Proteomes" id="UP000051751">
    <property type="component" value="Unassembled WGS sequence"/>
</dbReference>
<dbReference type="OrthoDB" id="3684496at2"/>
<comment type="caution">
    <text evidence="6">The sequence shown here is derived from an EMBL/GenBank/DDBJ whole genome shotgun (WGS) entry which is preliminary data.</text>
</comment>
<proteinExistence type="predicted"/>